<dbReference type="AlphaFoldDB" id="A0A3S4ZT21"/>
<reference evidence="2" key="1">
    <citation type="submission" date="2018-11" db="EMBL/GenBank/DDBJ databases">
        <authorList>
            <consortium name="Pathogen Informatics"/>
        </authorList>
    </citation>
    <scope>NUCLEOTIDE SEQUENCE</scope>
</reference>
<evidence type="ECO:0000313" key="2">
    <source>
        <dbReference type="EMBL" id="VEL11298.1"/>
    </source>
</evidence>
<gene>
    <name evidence="2" type="ORF">PXEA_LOCUS4738</name>
</gene>
<dbReference type="EMBL" id="CAAALY010011404">
    <property type="protein sequence ID" value="VEL11298.1"/>
    <property type="molecule type" value="Genomic_DNA"/>
</dbReference>
<protein>
    <submittedName>
        <fullName evidence="2">Uncharacterized protein</fullName>
    </submittedName>
</protein>
<name>A0A3S4ZT21_9PLAT</name>
<evidence type="ECO:0000313" key="3">
    <source>
        <dbReference type="Proteomes" id="UP000784294"/>
    </source>
</evidence>
<proteinExistence type="predicted"/>
<keyword evidence="3" id="KW-1185">Reference proteome</keyword>
<evidence type="ECO:0000256" key="1">
    <source>
        <dbReference type="SAM" id="MobiDB-lite"/>
    </source>
</evidence>
<feature type="compositionally biased region" description="Polar residues" evidence="1">
    <location>
        <begin position="170"/>
        <end position="185"/>
    </location>
</feature>
<comment type="caution">
    <text evidence="2">The sequence shown here is derived from an EMBL/GenBank/DDBJ whole genome shotgun (WGS) entry which is preliminary data.</text>
</comment>
<accession>A0A3S4ZT21</accession>
<sequence>MMVLLPQPDGTFLLQSATTASFQPSTDPVSELTTFIPTSRNTTILSPHDISGCDISNYNSTNDSITGVVAASPLFSSTQHGQFSMANSSTSTSLAIPLMSTHLSSTSTLSQTHIRSPLATSQPTPTHVLGSTSVPIPTSISTYLATTPTASVKSLNSNTQMASGEAKLGSSRTGLISTRQPSASRASRGVKTADSKQTMSILPVEVSSYSKPKTMLLSRIRSIPPTISTTTTTSSYCGTNLSGFLPASGAAVTTLEEASQFVRRISTPLTTASSLPVAYSGGNITGFSEVDILDSKSRNHLFDSEVTLQPSPLLIADKEKITASLGSGIVSGSALGHSLPSAAVTWSSKYSSVGQMIGRQTPAAKIHNQSSSLITTTTSSTTSSTLKGAYTSPSFSKPFDSSTFCSISESEKIDTSLSDKTTNPYPLYTHSTDRFSIDVVPRSAATGDFDTTLSSKASVTTNAKSPATMTTANTITYSEFSSSPSDHACQTFSPLVSSTEGLVLGFPNSGPVMLATGMPTVVGSIINATSSTACNHSNIPNKAILGEASFGQMDLSLGKIKSNLIQSSAADGDYIEWMQFSSPGQINFADASLSSSSCSSSLLTSEPTSEKSLLASFSAPPFSVTSPSSSSPSPPLSFSSIASASSSSPPSSSILAAATTIAITSTNSKITTSLQSFTEKSAPSFRSNAGSTGHLTRSLTAPVPQFTQPPERLISSCLMAHQPTLDLQSDSPHLTDGRILQPELQISQPGLGQTTLVSAPVQTRNQQQFNQSQQQHHFQQRRPIFDPATQRSVSLNLNPSEQQVLILATTSVTPTLLPSANSTLTPSVVLHPHLPTYLTACGTGINSVVATNTNNSTNLAAIYTSPSIISSVSTPVPGLMASAS</sequence>
<feature type="region of interest" description="Disordered" evidence="1">
    <location>
        <begin position="163"/>
        <end position="195"/>
    </location>
</feature>
<dbReference type="Proteomes" id="UP000784294">
    <property type="component" value="Unassembled WGS sequence"/>
</dbReference>
<organism evidence="2 3">
    <name type="scientific">Protopolystoma xenopodis</name>
    <dbReference type="NCBI Taxonomy" id="117903"/>
    <lineage>
        <taxon>Eukaryota</taxon>
        <taxon>Metazoa</taxon>
        <taxon>Spiralia</taxon>
        <taxon>Lophotrochozoa</taxon>
        <taxon>Platyhelminthes</taxon>
        <taxon>Monogenea</taxon>
        <taxon>Polyopisthocotylea</taxon>
        <taxon>Polystomatidea</taxon>
        <taxon>Polystomatidae</taxon>
        <taxon>Protopolystoma</taxon>
    </lineage>
</organism>